<gene>
    <name evidence="1" type="ORF">GCM10025876_16910</name>
</gene>
<evidence type="ECO:0000313" key="1">
    <source>
        <dbReference type="EMBL" id="GMA35487.1"/>
    </source>
</evidence>
<sequence>MDGDEVRVAAACEQRDHLVSHLPARDCRTPCDHGARDLEAGVCGGARRRRIMSLALEGVGAIDTRGGHSDQEVTVCDGGIGALRKRENFGPPGADGVEKITRIARSFAS</sequence>
<reference evidence="2" key="1">
    <citation type="journal article" date="2019" name="Int. J. Syst. Evol. Microbiol.">
        <title>The Global Catalogue of Microorganisms (GCM) 10K type strain sequencing project: providing services to taxonomists for standard genome sequencing and annotation.</title>
        <authorList>
            <consortium name="The Broad Institute Genomics Platform"/>
            <consortium name="The Broad Institute Genome Sequencing Center for Infectious Disease"/>
            <person name="Wu L."/>
            <person name="Ma J."/>
        </authorList>
    </citation>
    <scope>NUCLEOTIDE SEQUENCE [LARGE SCALE GENOMIC DNA]</scope>
    <source>
        <strain evidence="2">NBRC 112299</strain>
    </source>
</reference>
<evidence type="ECO:0000313" key="2">
    <source>
        <dbReference type="Proteomes" id="UP001157125"/>
    </source>
</evidence>
<protein>
    <submittedName>
        <fullName evidence="1">Uncharacterized protein</fullName>
    </submittedName>
</protein>
<proteinExistence type="predicted"/>
<name>A0ABQ6ICC0_9MICO</name>
<dbReference type="Proteomes" id="UP001157125">
    <property type="component" value="Unassembled WGS sequence"/>
</dbReference>
<comment type="caution">
    <text evidence="1">The sequence shown here is derived from an EMBL/GenBank/DDBJ whole genome shotgun (WGS) entry which is preliminary data.</text>
</comment>
<keyword evidence="2" id="KW-1185">Reference proteome</keyword>
<dbReference type="EMBL" id="BSUN01000001">
    <property type="protein sequence ID" value="GMA35487.1"/>
    <property type="molecule type" value="Genomic_DNA"/>
</dbReference>
<organism evidence="1 2">
    <name type="scientific">Demequina litorisediminis</name>
    <dbReference type="NCBI Taxonomy" id="1849022"/>
    <lineage>
        <taxon>Bacteria</taxon>
        <taxon>Bacillati</taxon>
        <taxon>Actinomycetota</taxon>
        <taxon>Actinomycetes</taxon>
        <taxon>Micrococcales</taxon>
        <taxon>Demequinaceae</taxon>
        <taxon>Demequina</taxon>
    </lineage>
</organism>
<accession>A0ABQ6ICC0</accession>